<feature type="compositionally biased region" description="Gly residues" evidence="1">
    <location>
        <begin position="67"/>
        <end position="76"/>
    </location>
</feature>
<organism evidence="2 3">
    <name type="scientific">Tilletiopsis washingtonensis</name>
    <dbReference type="NCBI Taxonomy" id="58919"/>
    <lineage>
        <taxon>Eukaryota</taxon>
        <taxon>Fungi</taxon>
        <taxon>Dikarya</taxon>
        <taxon>Basidiomycota</taxon>
        <taxon>Ustilaginomycotina</taxon>
        <taxon>Exobasidiomycetes</taxon>
        <taxon>Entylomatales</taxon>
        <taxon>Entylomatales incertae sedis</taxon>
        <taxon>Tilletiopsis</taxon>
    </lineage>
</organism>
<feature type="compositionally biased region" description="Basic and acidic residues" evidence="1">
    <location>
        <begin position="79"/>
        <end position="106"/>
    </location>
</feature>
<feature type="region of interest" description="Disordered" evidence="1">
    <location>
        <begin position="1"/>
        <end position="106"/>
    </location>
</feature>
<protein>
    <submittedName>
        <fullName evidence="2">Uncharacterized protein</fullName>
    </submittedName>
</protein>
<sequence length="106" mass="10436">MGACFSSPASDAGGQRLGGAAPSHASHGQRLGSSASAAAPSSSAAAPSREALAAAAEARAAEASRRGAGGRAGPGKLGKQLDEERRRGGTDAAERKPDAVERVVWD</sequence>
<dbReference type="Proteomes" id="UP000245946">
    <property type="component" value="Unassembled WGS sequence"/>
</dbReference>
<proteinExistence type="predicted"/>
<gene>
    <name evidence="2" type="ORF">FA09DRAFT_340891</name>
</gene>
<evidence type="ECO:0000256" key="1">
    <source>
        <dbReference type="SAM" id="MobiDB-lite"/>
    </source>
</evidence>
<name>A0A316Z192_9BASI</name>
<feature type="compositionally biased region" description="Low complexity" evidence="1">
    <location>
        <begin position="30"/>
        <end position="58"/>
    </location>
</feature>
<evidence type="ECO:0000313" key="3">
    <source>
        <dbReference type="Proteomes" id="UP000245946"/>
    </source>
</evidence>
<dbReference type="EMBL" id="KZ819303">
    <property type="protein sequence ID" value="PWN95557.1"/>
    <property type="molecule type" value="Genomic_DNA"/>
</dbReference>
<reference evidence="2 3" key="1">
    <citation type="journal article" date="2018" name="Mol. Biol. Evol.">
        <title>Broad Genomic Sampling Reveals a Smut Pathogenic Ancestry of the Fungal Clade Ustilaginomycotina.</title>
        <authorList>
            <person name="Kijpornyongpan T."/>
            <person name="Mondo S.J."/>
            <person name="Barry K."/>
            <person name="Sandor L."/>
            <person name="Lee J."/>
            <person name="Lipzen A."/>
            <person name="Pangilinan J."/>
            <person name="LaButti K."/>
            <person name="Hainaut M."/>
            <person name="Henrissat B."/>
            <person name="Grigoriev I.V."/>
            <person name="Spatafora J.W."/>
            <person name="Aime M.C."/>
        </authorList>
    </citation>
    <scope>NUCLEOTIDE SEQUENCE [LARGE SCALE GENOMIC DNA]</scope>
    <source>
        <strain evidence="2 3">MCA 4186</strain>
    </source>
</reference>
<evidence type="ECO:0000313" key="2">
    <source>
        <dbReference type="EMBL" id="PWN95557.1"/>
    </source>
</evidence>
<keyword evidence="3" id="KW-1185">Reference proteome</keyword>
<dbReference type="AlphaFoldDB" id="A0A316Z192"/>
<dbReference type="GeneID" id="37271916"/>
<accession>A0A316Z192</accession>
<dbReference type="RefSeq" id="XP_025595836.1">
    <property type="nucleotide sequence ID" value="XM_025744372.1"/>
</dbReference>